<dbReference type="InterPro" id="IPR037278">
    <property type="entry name" value="ARFGAP/RecO"/>
</dbReference>
<evidence type="ECO:0000313" key="10">
    <source>
        <dbReference type="Proteomes" id="UP001497525"/>
    </source>
</evidence>
<evidence type="ECO:0000259" key="8">
    <source>
        <dbReference type="PROSITE" id="PS50115"/>
    </source>
</evidence>
<dbReference type="SUPFAM" id="SSF48403">
    <property type="entry name" value="Ankyrin repeat"/>
    <property type="match status" value="1"/>
</dbReference>
<reference evidence="9" key="1">
    <citation type="submission" date="2024-06" db="EMBL/GenBank/DDBJ databases">
        <authorList>
            <person name="Liu X."/>
            <person name="Lenzi L."/>
            <person name="Haldenby T S."/>
            <person name="Uol C."/>
        </authorList>
    </citation>
    <scope>NUCLEOTIDE SEQUENCE</scope>
</reference>
<evidence type="ECO:0000256" key="5">
    <source>
        <dbReference type="PROSITE-ProRule" id="PRU00288"/>
    </source>
</evidence>
<feature type="repeat" description="ANK" evidence="4">
    <location>
        <begin position="791"/>
        <end position="823"/>
    </location>
</feature>
<dbReference type="SUPFAM" id="SSF57863">
    <property type="entry name" value="ArfGap/RecO-like zinc finger"/>
    <property type="match status" value="1"/>
</dbReference>
<dbReference type="SMART" id="SM00233">
    <property type="entry name" value="PH"/>
    <property type="match status" value="1"/>
</dbReference>
<protein>
    <recommendedName>
        <fullName evidence="11">Arf-GAP with coiled-coil, ANK repeat and PH domain-containing protein 2</fullName>
    </recommendedName>
</protein>
<evidence type="ECO:0000256" key="4">
    <source>
        <dbReference type="PROSITE-ProRule" id="PRU00023"/>
    </source>
</evidence>
<dbReference type="Gene3D" id="1.25.40.20">
    <property type="entry name" value="Ankyrin repeat-containing domain"/>
    <property type="match status" value="1"/>
</dbReference>
<dbReference type="Gene3D" id="1.20.1270.60">
    <property type="entry name" value="Arfaptin homology (AH) domain/BAR domain"/>
    <property type="match status" value="1"/>
</dbReference>
<evidence type="ECO:0000256" key="3">
    <source>
        <dbReference type="ARBA" id="ARBA00022833"/>
    </source>
</evidence>
<gene>
    <name evidence="9" type="ORF">CDAUBV1_LOCUS9921</name>
</gene>
<evidence type="ECO:0000256" key="1">
    <source>
        <dbReference type="ARBA" id="ARBA00022723"/>
    </source>
</evidence>
<feature type="compositionally biased region" description="Polar residues" evidence="6">
    <location>
        <begin position="929"/>
        <end position="947"/>
    </location>
</feature>
<dbReference type="Pfam" id="PF16746">
    <property type="entry name" value="BAR_3"/>
    <property type="match status" value="1"/>
</dbReference>
<organism evidence="9 10">
    <name type="scientific">Calicophoron daubneyi</name>
    <name type="common">Rumen fluke</name>
    <name type="synonym">Paramphistomum daubneyi</name>
    <dbReference type="NCBI Taxonomy" id="300641"/>
    <lineage>
        <taxon>Eukaryota</taxon>
        <taxon>Metazoa</taxon>
        <taxon>Spiralia</taxon>
        <taxon>Lophotrochozoa</taxon>
        <taxon>Platyhelminthes</taxon>
        <taxon>Trematoda</taxon>
        <taxon>Digenea</taxon>
        <taxon>Plagiorchiida</taxon>
        <taxon>Pronocephalata</taxon>
        <taxon>Paramphistomoidea</taxon>
        <taxon>Paramphistomidae</taxon>
        <taxon>Calicophoron</taxon>
    </lineage>
</organism>
<keyword evidence="3" id="KW-0862">Zinc</keyword>
<feature type="region of interest" description="Disordered" evidence="6">
    <location>
        <begin position="973"/>
        <end position="1006"/>
    </location>
</feature>
<dbReference type="PROSITE" id="PS50115">
    <property type="entry name" value="ARFGAP"/>
    <property type="match status" value="1"/>
</dbReference>
<feature type="repeat" description="ANK" evidence="4">
    <location>
        <begin position="824"/>
        <end position="856"/>
    </location>
</feature>
<dbReference type="SMART" id="SM00105">
    <property type="entry name" value="ArfGap"/>
    <property type="match status" value="1"/>
</dbReference>
<evidence type="ECO:0008006" key="11">
    <source>
        <dbReference type="Google" id="ProtNLM"/>
    </source>
</evidence>
<comment type="caution">
    <text evidence="9">The sequence shown here is derived from an EMBL/GenBank/DDBJ whole genome shotgun (WGS) entry which is preliminary data.</text>
</comment>
<dbReference type="InterPro" id="IPR001164">
    <property type="entry name" value="ArfGAP_dom"/>
</dbReference>
<dbReference type="InterPro" id="IPR002110">
    <property type="entry name" value="Ankyrin_rpt"/>
</dbReference>
<dbReference type="PROSITE" id="PS50088">
    <property type="entry name" value="ANK_REPEAT"/>
    <property type="match status" value="2"/>
</dbReference>
<dbReference type="PRINTS" id="PR00405">
    <property type="entry name" value="REVINTRACTNG"/>
</dbReference>
<dbReference type="InterPro" id="IPR011993">
    <property type="entry name" value="PH-like_dom_sf"/>
</dbReference>
<evidence type="ECO:0000259" key="7">
    <source>
        <dbReference type="PROSITE" id="PS50003"/>
    </source>
</evidence>
<evidence type="ECO:0000256" key="2">
    <source>
        <dbReference type="ARBA" id="ARBA00022771"/>
    </source>
</evidence>
<dbReference type="Gene3D" id="2.30.29.30">
    <property type="entry name" value="Pleckstrin-homology domain (PH domain)/Phosphotyrosine-binding domain (PTB)"/>
    <property type="match status" value="1"/>
</dbReference>
<dbReference type="PROSITE" id="PS50297">
    <property type="entry name" value="ANK_REP_REGION"/>
    <property type="match status" value="2"/>
</dbReference>
<dbReference type="PANTHER" id="PTHR23180:SF399">
    <property type="entry name" value="BLOWN FUSE, ISOFORM A-RELATED"/>
    <property type="match status" value="1"/>
</dbReference>
<dbReference type="InterPro" id="IPR038508">
    <property type="entry name" value="ArfGAP_dom_sf"/>
</dbReference>
<dbReference type="PANTHER" id="PTHR23180">
    <property type="entry name" value="CENTAURIN/ARF"/>
    <property type="match status" value="1"/>
</dbReference>
<feature type="region of interest" description="Disordered" evidence="6">
    <location>
        <begin position="928"/>
        <end position="947"/>
    </location>
</feature>
<dbReference type="EMBL" id="CAXLJL010000268">
    <property type="protein sequence ID" value="CAL5135810.1"/>
    <property type="molecule type" value="Genomic_DNA"/>
</dbReference>
<keyword evidence="2 5" id="KW-0863">Zinc-finger</keyword>
<dbReference type="Gene3D" id="1.10.220.150">
    <property type="entry name" value="Arf GTPase activating protein"/>
    <property type="match status" value="1"/>
</dbReference>
<dbReference type="GO" id="GO:0005737">
    <property type="term" value="C:cytoplasm"/>
    <property type="evidence" value="ECO:0007669"/>
    <property type="project" value="InterPro"/>
</dbReference>
<keyword evidence="4" id="KW-0040">ANK repeat</keyword>
<dbReference type="InterPro" id="IPR036770">
    <property type="entry name" value="Ankyrin_rpt-contain_sf"/>
</dbReference>
<dbReference type="Pfam" id="PF01412">
    <property type="entry name" value="ArfGap"/>
    <property type="match status" value="1"/>
</dbReference>
<dbReference type="AlphaFoldDB" id="A0AAV2THA3"/>
<dbReference type="SMART" id="SM00248">
    <property type="entry name" value="ANK"/>
    <property type="match status" value="2"/>
</dbReference>
<dbReference type="InterPro" id="IPR004148">
    <property type="entry name" value="BAR_dom"/>
</dbReference>
<dbReference type="Pfam" id="PF00169">
    <property type="entry name" value="PH"/>
    <property type="match status" value="1"/>
</dbReference>
<name>A0AAV2THA3_CALDB</name>
<dbReference type="SUPFAM" id="SSF50729">
    <property type="entry name" value="PH domain-like"/>
    <property type="match status" value="1"/>
</dbReference>
<feature type="domain" description="Arf-GAP" evidence="8">
    <location>
        <begin position="520"/>
        <end position="638"/>
    </location>
</feature>
<dbReference type="SUPFAM" id="SSF103657">
    <property type="entry name" value="BAR/IMD domain-like"/>
    <property type="match status" value="1"/>
</dbReference>
<dbReference type="InterPro" id="IPR045258">
    <property type="entry name" value="ACAP1/2/3-like"/>
</dbReference>
<dbReference type="GO" id="GO:0005096">
    <property type="term" value="F:GTPase activator activity"/>
    <property type="evidence" value="ECO:0007669"/>
    <property type="project" value="InterPro"/>
</dbReference>
<dbReference type="GO" id="GO:0008270">
    <property type="term" value="F:zinc ion binding"/>
    <property type="evidence" value="ECO:0007669"/>
    <property type="project" value="UniProtKB-KW"/>
</dbReference>
<accession>A0AAV2THA3</accession>
<evidence type="ECO:0000313" key="9">
    <source>
        <dbReference type="EMBL" id="CAL5135810.1"/>
    </source>
</evidence>
<dbReference type="Pfam" id="PF12796">
    <property type="entry name" value="Ank_2"/>
    <property type="match status" value="1"/>
</dbReference>
<proteinExistence type="predicted"/>
<keyword evidence="1" id="KW-0479">Metal-binding</keyword>
<sequence>MSAHPISPLNHPDGESDWELLDYNLLNHLTLSEALKDSPAFRQVLARSEIIASRVHAHYNLAMEGFRHAIQTGGAFASALASLARCIEVESLPKQTCSTSCIPNRWSGVNYDVSKTLKQISGLLLRFARDTSNLVAKFAEPENLLSQSSSQLNEMFDLRITFHRTSEQLNTALSRASTGHGSRSQNDLTSTDGQVVELRNFYKSTASAYLTSLRRAISSTPMTTYLCVNKSLLLAERSYAEQLNSYEQSHLDTPSASSLTAFLTKLSTWAETSRRVDHMQLEAPNDKVSRADETDIEGYLLKRSSKRTWRSWDRRWFRINCNRLIYCKRVPSLSLIELQSVTDLCQMQLKKKFKIPLSQVNDTSNGTTGDGQTEFYGDFRLLYKKLLSQSHPCWKVMEADLRFCTARESSANSDRRFVFEIVAPENRIHHLQAESAASKEQWVEALRSGMLHLQRSNNSSNILLDTNNMAVDRLTHRLGQDLSSCSNESSVSSWNTSDKCSVQSNILVESRSQQSIPDYDRLRSQGGILLWNEPDQAGNRLCADCSVDGTSWASINLGVTLCTHCAAAHRSLGVHVSKIRSLTLDNWEPELLHLMLNLGNNIVNQIYEANLSQHQIRIRRPTGKSSSEQRRVWAKAKWAQCHFVRQPLGSGGGDESGFDSGWIYQLYDSWLARRKRLERTGLRVNSRGDAIPSREPSEQMRNFTEQKHRGHTILGDLCKTLSQLCTQYKSARKHNQRGTNMMQNDEQLKAAAYLLDTGSRLGCVPLMLAGIASGAHPDGDAYSTHRTQHGPNYTPLIWAVRSGSLAACEFLLLNGADIDLPDDQGRTALHHACELQRVHVVCLLLRRRADQTRTDRKGRKPLDIAVGLASADIVTLLRLQRLHDDTKESDYNLTDETVTDVFRDFTSRAYFFDSGSEESDYTLADLHHSNSTPSLVPETTRSSQPIPQITSEKSITSESVTFISPIQIRVKSPSRTSPTLASDRRRRVISPAGGSVQNNRSPPVLVPKPTLVVTVKPKVTE</sequence>
<dbReference type="Proteomes" id="UP001497525">
    <property type="component" value="Unassembled WGS sequence"/>
</dbReference>
<evidence type="ECO:0000256" key="6">
    <source>
        <dbReference type="SAM" id="MobiDB-lite"/>
    </source>
</evidence>
<dbReference type="InterPro" id="IPR027267">
    <property type="entry name" value="AH/BAR_dom_sf"/>
</dbReference>
<dbReference type="PROSITE" id="PS50003">
    <property type="entry name" value="PH_DOMAIN"/>
    <property type="match status" value="1"/>
</dbReference>
<feature type="domain" description="PH" evidence="7">
    <location>
        <begin position="293"/>
        <end position="451"/>
    </location>
</feature>
<dbReference type="InterPro" id="IPR001849">
    <property type="entry name" value="PH_domain"/>
</dbReference>